<dbReference type="EMBL" id="VFPO01000001">
    <property type="protein sequence ID" value="TQM69028.1"/>
    <property type="molecule type" value="Genomic_DNA"/>
</dbReference>
<dbReference type="InterPro" id="IPR036890">
    <property type="entry name" value="HATPase_C_sf"/>
</dbReference>
<dbReference type="GO" id="GO:0000160">
    <property type="term" value="P:phosphorelay signal transduction system"/>
    <property type="evidence" value="ECO:0007669"/>
    <property type="project" value="UniProtKB-KW"/>
</dbReference>
<dbReference type="InterPro" id="IPR003594">
    <property type="entry name" value="HATPase_dom"/>
</dbReference>
<evidence type="ECO:0000256" key="4">
    <source>
        <dbReference type="ARBA" id="ARBA00022777"/>
    </source>
</evidence>
<comment type="catalytic activity">
    <reaction evidence="1">
        <text>ATP + protein L-histidine = ADP + protein N-phospho-L-histidine.</text>
        <dbReference type="EC" id="2.7.13.3"/>
    </reaction>
</comment>
<dbReference type="Pfam" id="PF02518">
    <property type="entry name" value="HATPase_c"/>
    <property type="match status" value="1"/>
</dbReference>
<protein>
    <recommendedName>
        <fullName evidence="2">histidine kinase</fullName>
        <ecNumber evidence="2">2.7.13.3</ecNumber>
    </recommendedName>
</protein>
<feature type="region of interest" description="Disordered" evidence="6">
    <location>
        <begin position="567"/>
        <end position="588"/>
    </location>
</feature>
<dbReference type="AlphaFoldDB" id="A0A543IEM2"/>
<evidence type="ECO:0000313" key="9">
    <source>
        <dbReference type="EMBL" id="TQM69028.1"/>
    </source>
</evidence>
<dbReference type="PANTHER" id="PTHR24421">
    <property type="entry name" value="NITRATE/NITRITE SENSOR PROTEIN NARX-RELATED"/>
    <property type="match status" value="1"/>
</dbReference>
<keyword evidence="7" id="KW-0472">Membrane</keyword>
<dbReference type="CDD" id="cd16917">
    <property type="entry name" value="HATPase_UhpB-NarQ-NarX-like"/>
    <property type="match status" value="1"/>
</dbReference>
<keyword evidence="3" id="KW-0808">Transferase</keyword>
<dbReference type="OrthoDB" id="5241729at2"/>
<comment type="caution">
    <text evidence="9">The sequence shown here is derived from an EMBL/GenBank/DDBJ whole genome shotgun (WGS) entry which is preliminary data.</text>
</comment>
<proteinExistence type="predicted"/>
<dbReference type="SUPFAM" id="SSF55874">
    <property type="entry name" value="ATPase domain of HSP90 chaperone/DNA topoisomerase II/histidine kinase"/>
    <property type="match status" value="1"/>
</dbReference>
<dbReference type="InterPro" id="IPR050482">
    <property type="entry name" value="Sensor_HK_TwoCompSys"/>
</dbReference>
<feature type="transmembrane region" description="Helical" evidence="7">
    <location>
        <begin position="129"/>
        <end position="150"/>
    </location>
</feature>
<feature type="transmembrane region" description="Helical" evidence="7">
    <location>
        <begin position="71"/>
        <end position="90"/>
    </location>
</feature>
<dbReference type="Gene3D" id="3.30.565.10">
    <property type="entry name" value="Histidine kinase-like ATPase, C-terminal domain"/>
    <property type="match status" value="1"/>
</dbReference>
<organism evidence="9 10">
    <name type="scientific">Actinomadura hallensis</name>
    <dbReference type="NCBI Taxonomy" id="337895"/>
    <lineage>
        <taxon>Bacteria</taxon>
        <taxon>Bacillati</taxon>
        <taxon>Actinomycetota</taxon>
        <taxon>Actinomycetes</taxon>
        <taxon>Streptosporangiales</taxon>
        <taxon>Thermomonosporaceae</taxon>
        <taxon>Actinomadura</taxon>
    </lineage>
</organism>
<dbReference type="RefSeq" id="WP_141968846.1">
    <property type="nucleotide sequence ID" value="NZ_VFPO01000001.1"/>
</dbReference>
<keyword evidence="5" id="KW-0902">Two-component regulatory system</keyword>
<dbReference type="SMART" id="SM00387">
    <property type="entry name" value="HATPase_c"/>
    <property type="match status" value="1"/>
</dbReference>
<feature type="domain" description="Histidine kinase/HSP90-like ATPase" evidence="8">
    <location>
        <begin position="496"/>
        <end position="586"/>
    </location>
</feature>
<keyword evidence="7" id="KW-0812">Transmembrane</keyword>
<dbReference type="GO" id="GO:0004673">
    <property type="term" value="F:protein histidine kinase activity"/>
    <property type="evidence" value="ECO:0007669"/>
    <property type="project" value="UniProtKB-EC"/>
</dbReference>
<feature type="transmembrane region" description="Helical" evidence="7">
    <location>
        <begin position="42"/>
        <end position="64"/>
    </location>
</feature>
<evidence type="ECO:0000256" key="6">
    <source>
        <dbReference type="SAM" id="MobiDB-lite"/>
    </source>
</evidence>
<evidence type="ECO:0000256" key="1">
    <source>
        <dbReference type="ARBA" id="ARBA00000085"/>
    </source>
</evidence>
<dbReference type="EC" id="2.7.13.3" evidence="2"/>
<evidence type="ECO:0000256" key="2">
    <source>
        <dbReference type="ARBA" id="ARBA00012438"/>
    </source>
</evidence>
<evidence type="ECO:0000256" key="5">
    <source>
        <dbReference type="ARBA" id="ARBA00023012"/>
    </source>
</evidence>
<feature type="transmembrane region" description="Helical" evidence="7">
    <location>
        <begin position="96"/>
        <end position="117"/>
    </location>
</feature>
<keyword evidence="10" id="KW-1185">Reference proteome</keyword>
<evidence type="ECO:0000256" key="3">
    <source>
        <dbReference type="ARBA" id="ARBA00022679"/>
    </source>
</evidence>
<dbReference type="Proteomes" id="UP000316706">
    <property type="component" value="Unassembled WGS sequence"/>
</dbReference>
<keyword evidence="4" id="KW-0418">Kinase</keyword>
<sequence length="588" mass="61044">MRPVPWRPPLWLGARMRRAVGAGAAVAAGALAAGWPYWRGEPAAAAVTLACCGGFAVAGGLLAAGRSGRRTGTAFVVAAAAWAVTWSAAWNAGAGPAVSVFAQSVFFTAIGIGVLMYPGGRLEGLAARAWAGAAVVIMVGGQAVLCAFSRPAWNGFAADVPWPAVAPDFAAFQAVQRGMTALAALLAGALVIILVGRLPRIGPLDRALTVPVAATVTIGVTGALVFQGTLITDGVTLGDVLRVYLFQGICATTVPLAFLGTALRSRVAELTVAERMQRLTDPVSVENVRDALRSVLRDDSLELWLWADGGYVDTAGRRVGASPGGAPGRWRHEVRTSGGAPLATVDVDVSLRDHEALVEAALIAGGRALETARLEAAAQANLELARAARERLVRVQAAERERLAADLQRSAQQRLRTLEEMLVRLEAAAADPPAREQARVCRRELAEAVAELDDLARGVHPAILADGGLAPAMEMVAARTGAPVRLDIPARRFPRDVESTLYFALCEALTNAVKHAGAASIELSVRPGPDEIVAEVRDDGAGGAAPSPRGGLAGLTDRVRALRGDVAVHSPPGEGTRVTITLPAPGRD</sequence>
<evidence type="ECO:0000313" key="10">
    <source>
        <dbReference type="Proteomes" id="UP000316706"/>
    </source>
</evidence>
<name>A0A543IEM2_9ACTN</name>
<evidence type="ECO:0000259" key="8">
    <source>
        <dbReference type="SMART" id="SM00387"/>
    </source>
</evidence>
<feature type="transmembrane region" description="Helical" evidence="7">
    <location>
        <begin position="170"/>
        <end position="195"/>
    </location>
</feature>
<feature type="transmembrane region" description="Helical" evidence="7">
    <location>
        <begin position="207"/>
        <end position="231"/>
    </location>
</feature>
<dbReference type="PANTHER" id="PTHR24421:SF10">
    <property type="entry name" value="NITRATE_NITRITE SENSOR PROTEIN NARQ"/>
    <property type="match status" value="1"/>
</dbReference>
<feature type="transmembrane region" description="Helical" evidence="7">
    <location>
        <begin position="243"/>
        <end position="263"/>
    </location>
</feature>
<accession>A0A543IEM2</accession>
<gene>
    <name evidence="9" type="ORF">FHX41_2709</name>
</gene>
<reference evidence="9 10" key="1">
    <citation type="submission" date="2019-06" db="EMBL/GenBank/DDBJ databases">
        <title>Sequencing the genomes of 1000 actinobacteria strains.</title>
        <authorList>
            <person name="Klenk H.-P."/>
        </authorList>
    </citation>
    <scope>NUCLEOTIDE SEQUENCE [LARGE SCALE GENOMIC DNA]</scope>
    <source>
        <strain evidence="9 10">DSM 45043</strain>
    </source>
</reference>
<evidence type="ECO:0000256" key="7">
    <source>
        <dbReference type="SAM" id="Phobius"/>
    </source>
</evidence>
<keyword evidence="7" id="KW-1133">Transmembrane helix</keyword>